<keyword evidence="2" id="KW-1185">Reference proteome</keyword>
<dbReference type="EMBL" id="CM037623">
    <property type="protein sequence ID" value="KAH7989002.1"/>
    <property type="molecule type" value="Genomic_DNA"/>
</dbReference>
<proteinExistence type="predicted"/>
<accession>A0ACB8E992</accession>
<evidence type="ECO:0000313" key="2">
    <source>
        <dbReference type="Proteomes" id="UP000827872"/>
    </source>
</evidence>
<sequence>MLRIRPVEPEAGEAGLPSKGEGIRGPSSAFGHHLPSYSLWPDCREGKSGVLEGIEAIFLLFMARKSPAADTLLPPLSALAGPRKVAPAWGEEAEPGSSSRTTLAKSLQTAEALLRHCIHPNWRRLLPLRPTEDPEDSDEEEETTGGVAHLAQVERSFLGLSRSLCVREDLRTETFQGHVRPELPQAAFSYHAVWSGAARRCATMHALLQQHHNLRLARHYSRRLKAASDFVRRLRTAERSLLLPSGRQEADSGRLLRGLCEQLRTHTAHWDALQRHMRSDPWLRPLLLLRHEVVLRMKQALSLLALQALCLSERCLEALLRHLAHTTCLSAAPLSDFFQGLEIYNQVLRDQPRQPLWAEPGCSSGLRREPRGASAFPVDRVLGILAAERGQRAARKLCQLLLGLQARARSGEAATSWEGFLEPGLLAAAPQAGEGAPSLSAELQALCHVEEEHLLWILGKLVASTGSLWHHLLRRPNQERPPGGLEESHGPGGSDSASLPAWKTVHWLDASYSEAAGGLYAQCCPLLWSATAVALAHQLEVRLPMAQFQGRTVATLGQQLGHAPFHACVPRESTEELRGLFLRLLLREVLRHWDQDFCRALGSSLTDKCVAVPPRATEASCSRTAQLLHSLSLPLAFSLQCWDAWSPLSTAGHCLLGPAGCRLVLLSLSAAASQASCYWALGKASQHLAAGSLSPFLLVTQGDLQLLKTQASRLAALATADPSREEGKGGPLVSQQEQELCQQVDSMAASLQDFAQDALRLFSSECRRMAGEIFGQTMPLGKHWRLARQAGTLAAGVGAGGRGLGGRPSPWAPRVPAALLAPADVPCSPSEYASAATQAVLGQVLQGLQPLPREVQEPTLSQVTTAFLEAWLDHILTQKVRFSLQGALQLKQDFELVRELLQSEEAGLPAETRQRLLSLRVFQQVDNAVTCLLQQPGKASLPCQTWDALHQCCAYNGTRMQDGVPSSLNSLESLEGLPAHSRAAGESQPGDLLGCSPETYLSPHQQEWLALRLHGGRRWKVPGLPCMCRAAEP</sequence>
<organism evidence="1 2">
    <name type="scientific">Sphaerodactylus townsendi</name>
    <dbReference type="NCBI Taxonomy" id="933632"/>
    <lineage>
        <taxon>Eukaryota</taxon>
        <taxon>Metazoa</taxon>
        <taxon>Chordata</taxon>
        <taxon>Craniata</taxon>
        <taxon>Vertebrata</taxon>
        <taxon>Euteleostomi</taxon>
        <taxon>Lepidosauria</taxon>
        <taxon>Squamata</taxon>
        <taxon>Bifurcata</taxon>
        <taxon>Gekkota</taxon>
        <taxon>Sphaerodactylidae</taxon>
        <taxon>Sphaerodactylus</taxon>
    </lineage>
</organism>
<gene>
    <name evidence="1" type="ORF">K3G42_024389</name>
</gene>
<name>A0ACB8E992_9SAUR</name>
<dbReference type="Proteomes" id="UP000827872">
    <property type="component" value="Linkage Group LG10"/>
</dbReference>
<comment type="caution">
    <text evidence="1">The sequence shown here is derived from an EMBL/GenBank/DDBJ whole genome shotgun (WGS) entry which is preliminary data.</text>
</comment>
<protein>
    <submittedName>
        <fullName evidence="1">Uncharacterized protein</fullName>
    </submittedName>
</protein>
<reference evidence="1" key="1">
    <citation type="submission" date="2021-08" db="EMBL/GenBank/DDBJ databases">
        <title>The first chromosome-level gecko genome reveals the dynamic sex chromosomes of Neotropical dwarf geckos (Sphaerodactylidae: Sphaerodactylus).</title>
        <authorList>
            <person name="Pinto B.J."/>
            <person name="Keating S.E."/>
            <person name="Gamble T."/>
        </authorList>
    </citation>
    <scope>NUCLEOTIDE SEQUENCE</scope>
    <source>
        <strain evidence="1">TG3544</strain>
    </source>
</reference>
<evidence type="ECO:0000313" key="1">
    <source>
        <dbReference type="EMBL" id="KAH7989002.1"/>
    </source>
</evidence>